<dbReference type="EMBL" id="JARBHB010000001">
    <property type="protein sequence ID" value="KAJ8895781.1"/>
    <property type="molecule type" value="Genomic_DNA"/>
</dbReference>
<dbReference type="Proteomes" id="UP001159363">
    <property type="component" value="Chromosome 1"/>
</dbReference>
<organism evidence="1 2">
    <name type="scientific">Dryococelus australis</name>
    <dbReference type="NCBI Taxonomy" id="614101"/>
    <lineage>
        <taxon>Eukaryota</taxon>
        <taxon>Metazoa</taxon>
        <taxon>Ecdysozoa</taxon>
        <taxon>Arthropoda</taxon>
        <taxon>Hexapoda</taxon>
        <taxon>Insecta</taxon>
        <taxon>Pterygota</taxon>
        <taxon>Neoptera</taxon>
        <taxon>Polyneoptera</taxon>
        <taxon>Phasmatodea</taxon>
        <taxon>Verophasmatodea</taxon>
        <taxon>Anareolatae</taxon>
        <taxon>Phasmatidae</taxon>
        <taxon>Eurycanthinae</taxon>
        <taxon>Dryococelus</taxon>
    </lineage>
</organism>
<accession>A0ABQ9IGK0</accession>
<evidence type="ECO:0000313" key="1">
    <source>
        <dbReference type="EMBL" id="KAJ8895781.1"/>
    </source>
</evidence>
<dbReference type="Gene3D" id="3.20.180.20">
    <property type="entry name" value="Dynein heavy chain, N-terminal domain 2"/>
    <property type="match status" value="1"/>
</dbReference>
<keyword evidence="2" id="KW-1185">Reference proteome</keyword>
<dbReference type="InterPro" id="IPR042228">
    <property type="entry name" value="Dynein_linker_3"/>
</dbReference>
<protein>
    <submittedName>
        <fullName evidence="1">Uncharacterized protein</fullName>
    </submittedName>
</protein>
<evidence type="ECO:0000313" key="2">
    <source>
        <dbReference type="Proteomes" id="UP001159363"/>
    </source>
</evidence>
<reference evidence="1 2" key="1">
    <citation type="submission" date="2023-02" db="EMBL/GenBank/DDBJ databases">
        <title>LHISI_Scaffold_Assembly.</title>
        <authorList>
            <person name="Stuart O.P."/>
            <person name="Cleave R."/>
            <person name="Magrath M.J.L."/>
            <person name="Mikheyev A.S."/>
        </authorList>
    </citation>
    <scope>NUCLEOTIDE SEQUENCE [LARGE SCALE GENOMIC DNA]</scope>
    <source>
        <strain evidence="1">Daus_M_001</strain>
        <tissue evidence="1">Leg muscle</tissue>
    </source>
</reference>
<proteinExistence type="predicted"/>
<feature type="non-terminal residue" evidence="1">
    <location>
        <position position="63"/>
    </location>
</feature>
<sequence length="63" mass="6958">MDTDENNNTNTVTLVEILLVPDGWGSVSHKTEAEAMISAEDEKVVFSQPVLLEGPVELWLCEI</sequence>
<comment type="caution">
    <text evidence="1">The sequence shown here is derived from an EMBL/GenBank/DDBJ whole genome shotgun (WGS) entry which is preliminary data.</text>
</comment>
<gene>
    <name evidence="1" type="ORF">PR048_001119</name>
</gene>
<name>A0ABQ9IGK0_9NEOP</name>